<gene>
    <name evidence="1" type="ORF">CJ030_MR6G010272</name>
</gene>
<dbReference type="EMBL" id="RXIC02000024">
    <property type="protein sequence ID" value="KAB1209220.1"/>
    <property type="molecule type" value="Genomic_DNA"/>
</dbReference>
<keyword evidence="2" id="KW-1185">Reference proteome</keyword>
<accession>A0A6A1VDN1</accession>
<name>A0A6A1VDN1_9ROSI</name>
<protein>
    <submittedName>
        <fullName evidence="1">Uncharacterized protein</fullName>
    </submittedName>
</protein>
<organism evidence="1 2">
    <name type="scientific">Morella rubra</name>
    <name type="common">Chinese bayberry</name>
    <dbReference type="NCBI Taxonomy" id="262757"/>
    <lineage>
        <taxon>Eukaryota</taxon>
        <taxon>Viridiplantae</taxon>
        <taxon>Streptophyta</taxon>
        <taxon>Embryophyta</taxon>
        <taxon>Tracheophyta</taxon>
        <taxon>Spermatophyta</taxon>
        <taxon>Magnoliopsida</taxon>
        <taxon>eudicotyledons</taxon>
        <taxon>Gunneridae</taxon>
        <taxon>Pentapetalae</taxon>
        <taxon>rosids</taxon>
        <taxon>fabids</taxon>
        <taxon>Fagales</taxon>
        <taxon>Myricaceae</taxon>
        <taxon>Morella</taxon>
    </lineage>
</organism>
<dbReference type="PANTHER" id="PTHR33168">
    <property type="entry name" value="STRESS INDUCED PROTEIN-RELATED"/>
    <property type="match status" value="1"/>
</dbReference>
<sequence>MDIRSWSCSGSRTIQLGECYEEFESASLSSTKSNKLPWKMLWMKFKKEKRRIFKSPASIQIPYNPYTYSQNFDKGSAWDEPDNLARSFSVRFADPSRIFRKEGVV</sequence>
<proteinExistence type="predicted"/>
<evidence type="ECO:0000313" key="1">
    <source>
        <dbReference type="EMBL" id="KAB1209220.1"/>
    </source>
</evidence>
<dbReference type="OrthoDB" id="1688035at2759"/>
<reference evidence="1 2" key="1">
    <citation type="journal article" date="2019" name="Plant Biotechnol. J.">
        <title>The red bayberry genome and genetic basis of sex determination.</title>
        <authorList>
            <person name="Jia H.M."/>
            <person name="Jia H.J."/>
            <person name="Cai Q.L."/>
            <person name="Wang Y."/>
            <person name="Zhao H.B."/>
            <person name="Yang W.F."/>
            <person name="Wang G.Y."/>
            <person name="Li Y.H."/>
            <person name="Zhan D.L."/>
            <person name="Shen Y.T."/>
            <person name="Niu Q.F."/>
            <person name="Chang L."/>
            <person name="Qiu J."/>
            <person name="Zhao L."/>
            <person name="Xie H.B."/>
            <person name="Fu W.Y."/>
            <person name="Jin J."/>
            <person name="Li X.W."/>
            <person name="Jiao Y."/>
            <person name="Zhou C.C."/>
            <person name="Tu T."/>
            <person name="Chai C.Y."/>
            <person name="Gao J.L."/>
            <person name="Fan L.J."/>
            <person name="van de Weg E."/>
            <person name="Wang J.Y."/>
            <person name="Gao Z.S."/>
        </authorList>
    </citation>
    <scope>NUCLEOTIDE SEQUENCE [LARGE SCALE GENOMIC DNA]</scope>
    <source>
        <tissue evidence="1">Leaves</tissue>
    </source>
</reference>
<evidence type="ECO:0000313" key="2">
    <source>
        <dbReference type="Proteomes" id="UP000516437"/>
    </source>
</evidence>
<dbReference type="AlphaFoldDB" id="A0A6A1VDN1"/>
<comment type="caution">
    <text evidence="1">The sequence shown here is derived from an EMBL/GenBank/DDBJ whole genome shotgun (WGS) entry which is preliminary data.</text>
</comment>
<dbReference type="Proteomes" id="UP000516437">
    <property type="component" value="Chromosome 6"/>
</dbReference>